<organism evidence="1 2">
    <name type="scientific">Halopseudomonas xinjiangensis</name>
    <dbReference type="NCBI Taxonomy" id="487184"/>
    <lineage>
        <taxon>Bacteria</taxon>
        <taxon>Pseudomonadati</taxon>
        <taxon>Pseudomonadota</taxon>
        <taxon>Gammaproteobacteria</taxon>
        <taxon>Pseudomonadales</taxon>
        <taxon>Pseudomonadaceae</taxon>
        <taxon>Halopseudomonas</taxon>
    </lineage>
</organism>
<keyword evidence="2" id="KW-1185">Reference proteome</keyword>
<name>A0A1H1NSQ9_9GAMM</name>
<gene>
    <name evidence="1" type="ORF">SAMN05216421_0758</name>
</gene>
<dbReference type="AlphaFoldDB" id="A0A1H1NSQ9"/>
<evidence type="ECO:0000313" key="2">
    <source>
        <dbReference type="Proteomes" id="UP000243207"/>
    </source>
</evidence>
<dbReference type="RefSeq" id="WP_093391899.1">
    <property type="nucleotide sequence ID" value="NZ_LT629736.1"/>
</dbReference>
<sequence>MAEKTYDPFKEFNATLLHLIQKASEVFPLAFNVESSGVLPSKPVLRGNPENVKDENTAGGYRTPYEISSYLSAHNFRDDHIFSNRELDEIVEGVMKPYEISESEFSEQRLKFHLELMTRGGNLAVEEFQKEAQRRTQIDLGNRYEGKTETQSKLDTWTRAQKRLAEETREYSEERERLAFIMIFLCSEGFFKILDLKGKEHVAVNPHVAIKGPTEAGYIYNYMENTSFILTSRALARLNVSLDDDPRQTLIQRIHEWSNPVGAASSVLASGASLGTYLASFFLG</sequence>
<dbReference type="Proteomes" id="UP000243207">
    <property type="component" value="Chromosome I"/>
</dbReference>
<reference evidence="2" key="1">
    <citation type="submission" date="2016-10" db="EMBL/GenBank/DDBJ databases">
        <authorList>
            <person name="Varghese N."/>
            <person name="Submissions S."/>
        </authorList>
    </citation>
    <scope>NUCLEOTIDE SEQUENCE [LARGE SCALE GENOMIC DNA]</scope>
    <source>
        <strain evidence="2">NRRL B-51270</strain>
    </source>
</reference>
<dbReference type="EMBL" id="LT629736">
    <property type="protein sequence ID" value="SDS01998.1"/>
    <property type="molecule type" value="Genomic_DNA"/>
</dbReference>
<protein>
    <submittedName>
        <fullName evidence="1">Uncharacterized protein</fullName>
    </submittedName>
</protein>
<evidence type="ECO:0000313" key="1">
    <source>
        <dbReference type="EMBL" id="SDS01998.1"/>
    </source>
</evidence>
<proteinExistence type="predicted"/>
<accession>A0A1H1NSQ9</accession>